<dbReference type="CDD" id="cd06529">
    <property type="entry name" value="S24_LexA-like"/>
    <property type="match status" value="1"/>
</dbReference>
<dbReference type="SUPFAM" id="SSF51306">
    <property type="entry name" value="LexA/Signal peptidase"/>
    <property type="match status" value="1"/>
</dbReference>
<keyword evidence="3" id="KW-1185">Reference proteome</keyword>
<sequence>MTEKTNHELAENIRWAMQQAGVRSVDVANALGVSEQAVYGWRKTGKISRANLVRLARYLQVPADQIQPPGEIIEVMSSSRETTLPKELEPMVVAEDAGPYFDEPAFLRRSEPAYPLETGPAIRGEIPLIGWDEAGRWRGVHEDTRTEETIIATRKVSPDAFALRVQDDTNSPDIPRGAIVVVDPDVEPRHEHYVIALLPGSDAPTLKQLIVDGDQQYLRPRNDRYPIQPFPPGGRIIGVVRQAVQDFF</sequence>
<evidence type="ECO:0000313" key="3">
    <source>
        <dbReference type="Proteomes" id="UP000245474"/>
    </source>
</evidence>
<dbReference type="SUPFAM" id="SSF47413">
    <property type="entry name" value="lambda repressor-like DNA-binding domains"/>
    <property type="match status" value="1"/>
</dbReference>
<comment type="caution">
    <text evidence="2">The sequence shown here is derived from an EMBL/GenBank/DDBJ whole genome shotgun (WGS) entry which is preliminary data.</text>
</comment>
<dbReference type="InterPro" id="IPR039418">
    <property type="entry name" value="LexA-like"/>
</dbReference>
<dbReference type="OrthoDB" id="9791537at2"/>
<dbReference type="Proteomes" id="UP000245474">
    <property type="component" value="Unassembled WGS sequence"/>
</dbReference>
<dbReference type="RefSeq" id="WP_109679616.1">
    <property type="nucleotide sequence ID" value="NZ_CP086615.1"/>
</dbReference>
<dbReference type="PROSITE" id="PS50943">
    <property type="entry name" value="HTH_CROC1"/>
    <property type="match status" value="1"/>
</dbReference>
<dbReference type="Pfam" id="PF00717">
    <property type="entry name" value="Peptidase_S24"/>
    <property type="match status" value="1"/>
</dbReference>
<dbReference type="SMART" id="SM00530">
    <property type="entry name" value="HTH_XRE"/>
    <property type="match status" value="1"/>
</dbReference>
<evidence type="ECO:0000259" key="1">
    <source>
        <dbReference type="PROSITE" id="PS50943"/>
    </source>
</evidence>
<dbReference type="EMBL" id="QFFI01000027">
    <property type="protein sequence ID" value="PWG61744.1"/>
    <property type="molecule type" value="Genomic_DNA"/>
</dbReference>
<dbReference type="InterPro" id="IPR001387">
    <property type="entry name" value="Cro/C1-type_HTH"/>
</dbReference>
<evidence type="ECO:0000313" key="2">
    <source>
        <dbReference type="EMBL" id="PWG61744.1"/>
    </source>
</evidence>
<organism evidence="2 3">
    <name type="scientific">Sediminicurvatus halobius</name>
    <dbReference type="NCBI Taxonomy" id="2182432"/>
    <lineage>
        <taxon>Bacteria</taxon>
        <taxon>Pseudomonadati</taxon>
        <taxon>Pseudomonadota</taxon>
        <taxon>Gammaproteobacteria</taxon>
        <taxon>Chromatiales</taxon>
        <taxon>Ectothiorhodospiraceae</taxon>
        <taxon>Sediminicurvatus</taxon>
    </lineage>
</organism>
<proteinExistence type="predicted"/>
<dbReference type="CDD" id="cd00093">
    <property type="entry name" value="HTH_XRE"/>
    <property type="match status" value="1"/>
</dbReference>
<dbReference type="AlphaFoldDB" id="A0A2U2MYG2"/>
<accession>A0A2U2MYG2</accession>
<name>A0A2U2MYG2_9GAMM</name>
<dbReference type="InterPro" id="IPR036286">
    <property type="entry name" value="LexA/Signal_pep-like_sf"/>
</dbReference>
<reference evidence="2 3" key="1">
    <citation type="submission" date="2018-05" db="EMBL/GenBank/DDBJ databases">
        <title>Spiribacter halobius sp. nov., a moderately halophilic bacterium isolated from marine solar saltern.</title>
        <authorList>
            <person name="Zheng W.-S."/>
            <person name="Lu D.-C."/>
            <person name="Du Z.-J."/>
        </authorList>
    </citation>
    <scope>NUCLEOTIDE SEQUENCE [LARGE SCALE GENOMIC DNA]</scope>
    <source>
        <strain evidence="2 3">E85</strain>
    </source>
</reference>
<dbReference type="Gene3D" id="1.10.260.40">
    <property type="entry name" value="lambda repressor-like DNA-binding domains"/>
    <property type="match status" value="1"/>
</dbReference>
<dbReference type="InterPro" id="IPR015927">
    <property type="entry name" value="Peptidase_S24_S26A/B/C"/>
</dbReference>
<protein>
    <recommendedName>
        <fullName evidence="1">HTH cro/C1-type domain-containing protein</fullName>
    </recommendedName>
</protein>
<gene>
    <name evidence="2" type="ORF">DEM34_14865</name>
</gene>
<feature type="domain" description="HTH cro/C1-type" evidence="1">
    <location>
        <begin position="26"/>
        <end position="66"/>
    </location>
</feature>
<dbReference type="GO" id="GO:0003677">
    <property type="term" value="F:DNA binding"/>
    <property type="evidence" value="ECO:0007669"/>
    <property type="project" value="InterPro"/>
</dbReference>
<dbReference type="InterPro" id="IPR010982">
    <property type="entry name" value="Lambda_DNA-bd_dom_sf"/>
</dbReference>
<dbReference type="Gene3D" id="2.10.109.10">
    <property type="entry name" value="Umud Fragment, subunit A"/>
    <property type="match status" value="1"/>
</dbReference>